<gene>
    <name evidence="1" type="ORF">METZ01_LOCUS395448</name>
</gene>
<evidence type="ECO:0008006" key="2">
    <source>
        <dbReference type="Google" id="ProtNLM"/>
    </source>
</evidence>
<sequence>MYENKWKDNIIEGPEFNPEELLGFKDTYKFHNYTNVYGKGTPQHTCENEMFLEEPLIKHYLELLKDFDIRQSNSESTPDNYPEKSRLKGWLVKCDARDAELPMHKDVNRPVGIILPLTFPQYLNIHESKDSGISYTHEYKSVITFVNTGGVFHSVSRAPWVRYQVQFDCYNSWEEVKEILL</sequence>
<organism evidence="1">
    <name type="scientific">marine metagenome</name>
    <dbReference type="NCBI Taxonomy" id="408172"/>
    <lineage>
        <taxon>unclassified sequences</taxon>
        <taxon>metagenomes</taxon>
        <taxon>ecological metagenomes</taxon>
    </lineage>
</organism>
<name>A0A382V7Y5_9ZZZZ</name>
<accession>A0A382V7Y5</accession>
<dbReference type="AlphaFoldDB" id="A0A382V7Y5"/>
<evidence type="ECO:0000313" key="1">
    <source>
        <dbReference type="EMBL" id="SVD42594.1"/>
    </source>
</evidence>
<dbReference type="EMBL" id="UINC01149871">
    <property type="protein sequence ID" value="SVD42594.1"/>
    <property type="molecule type" value="Genomic_DNA"/>
</dbReference>
<protein>
    <recommendedName>
        <fullName evidence="2">Prolyl 4-hydroxylase alpha subunit Fe(2+) 2OG dioxygenase domain-containing protein</fullName>
    </recommendedName>
</protein>
<proteinExistence type="predicted"/>
<reference evidence="1" key="1">
    <citation type="submission" date="2018-05" db="EMBL/GenBank/DDBJ databases">
        <authorList>
            <person name="Lanie J.A."/>
            <person name="Ng W.-L."/>
            <person name="Kazmierczak K.M."/>
            <person name="Andrzejewski T.M."/>
            <person name="Davidsen T.M."/>
            <person name="Wayne K.J."/>
            <person name="Tettelin H."/>
            <person name="Glass J.I."/>
            <person name="Rusch D."/>
            <person name="Podicherti R."/>
            <person name="Tsui H.-C.T."/>
            <person name="Winkler M.E."/>
        </authorList>
    </citation>
    <scope>NUCLEOTIDE SEQUENCE</scope>
</reference>